<evidence type="ECO:0000313" key="2">
    <source>
        <dbReference type="Proteomes" id="UP001367508"/>
    </source>
</evidence>
<keyword evidence="2" id="KW-1185">Reference proteome</keyword>
<comment type="caution">
    <text evidence="1">The sequence shown here is derived from an EMBL/GenBank/DDBJ whole genome shotgun (WGS) entry which is preliminary data.</text>
</comment>
<protein>
    <submittedName>
        <fullName evidence="1">Uncharacterized protein</fullName>
    </submittedName>
</protein>
<proteinExistence type="predicted"/>
<gene>
    <name evidence="1" type="ORF">VNO77_16601</name>
</gene>
<evidence type="ECO:0000313" key="1">
    <source>
        <dbReference type="EMBL" id="KAK7336072.1"/>
    </source>
</evidence>
<dbReference type="AlphaFoldDB" id="A0AAN9LHF3"/>
<organism evidence="1 2">
    <name type="scientific">Canavalia gladiata</name>
    <name type="common">Sword bean</name>
    <name type="synonym">Dolichos gladiatus</name>
    <dbReference type="NCBI Taxonomy" id="3824"/>
    <lineage>
        <taxon>Eukaryota</taxon>
        <taxon>Viridiplantae</taxon>
        <taxon>Streptophyta</taxon>
        <taxon>Embryophyta</taxon>
        <taxon>Tracheophyta</taxon>
        <taxon>Spermatophyta</taxon>
        <taxon>Magnoliopsida</taxon>
        <taxon>eudicotyledons</taxon>
        <taxon>Gunneridae</taxon>
        <taxon>Pentapetalae</taxon>
        <taxon>rosids</taxon>
        <taxon>fabids</taxon>
        <taxon>Fabales</taxon>
        <taxon>Fabaceae</taxon>
        <taxon>Papilionoideae</taxon>
        <taxon>50 kb inversion clade</taxon>
        <taxon>NPAAA clade</taxon>
        <taxon>indigoferoid/millettioid clade</taxon>
        <taxon>Phaseoleae</taxon>
        <taxon>Canavalia</taxon>
    </lineage>
</organism>
<reference evidence="1 2" key="1">
    <citation type="submission" date="2024-01" db="EMBL/GenBank/DDBJ databases">
        <title>The genomes of 5 underutilized Papilionoideae crops provide insights into root nodulation and disease resistanc.</title>
        <authorList>
            <person name="Jiang F."/>
        </authorList>
    </citation>
    <scope>NUCLEOTIDE SEQUENCE [LARGE SCALE GENOMIC DNA]</scope>
    <source>
        <strain evidence="1">LVBAO_FW01</strain>
        <tissue evidence="1">Leaves</tissue>
    </source>
</reference>
<dbReference type="Proteomes" id="UP001367508">
    <property type="component" value="Unassembled WGS sequence"/>
</dbReference>
<sequence>MISTSYTVAKLAPKAFFFSKAFQVVTKMSLFENKNKKSSIKGILDVDMFISLQDKTQYNACTSYKYHP</sequence>
<dbReference type="EMBL" id="JAYMYQ010000004">
    <property type="protein sequence ID" value="KAK7336072.1"/>
    <property type="molecule type" value="Genomic_DNA"/>
</dbReference>
<name>A0AAN9LHF3_CANGL</name>
<accession>A0AAN9LHF3</accession>